<dbReference type="PANTHER" id="PTHR33738:SF8">
    <property type="entry name" value="OS05G0454500 PROTEIN"/>
    <property type="match status" value="1"/>
</dbReference>
<dbReference type="PANTHER" id="PTHR33738">
    <property type="entry name" value="EMB|CAB82975.1"/>
    <property type="match status" value="1"/>
</dbReference>
<evidence type="ECO:0000313" key="3">
    <source>
        <dbReference type="RefSeq" id="XP_016454207.1"/>
    </source>
</evidence>
<evidence type="ECO:0000313" key="2">
    <source>
        <dbReference type="Proteomes" id="UP000790787"/>
    </source>
</evidence>
<organism evidence="2 3">
    <name type="scientific">Nicotiana tabacum</name>
    <name type="common">Common tobacco</name>
    <dbReference type="NCBI Taxonomy" id="4097"/>
    <lineage>
        <taxon>Eukaryota</taxon>
        <taxon>Viridiplantae</taxon>
        <taxon>Streptophyta</taxon>
        <taxon>Embryophyta</taxon>
        <taxon>Tracheophyta</taxon>
        <taxon>Spermatophyta</taxon>
        <taxon>Magnoliopsida</taxon>
        <taxon>eudicotyledons</taxon>
        <taxon>Gunneridae</taxon>
        <taxon>Pentapetalae</taxon>
        <taxon>asterids</taxon>
        <taxon>lamiids</taxon>
        <taxon>Solanales</taxon>
        <taxon>Solanaceae</taxon>
        <taxon>Nicotianoideae</taxon>
        <taxon>Nicotianeae</taxon>
        <taxon>Nicotiana</taxon>
    </lineage>
</organism>
<accession>A0A1S3YQ81</accession>
<dbReference type="RefSeq" id="XP_016454207.1">
    <property type="nucleotide sequence ID" value="XM_016598721.2"/>
</dbReference>
<dbReference type="KEGG" id="nta:107778464"/>
<dbReference type="Proteomes" id="UP000790787">
    <property type="component" value="Chromosome 8"/>
</dbReference>
<keyword evidence="2" id="KW-1185">Reference proteome</keyword>
<name>A0A1S3YQ81_TOBAC</name>
<dbReference type="PaxDb" id="4097-A0A1S3YQ81"/>
<evidence type="ECO:0000256" key="1">
    <source>
        <dbReference type="SAM" id="MobiDB-lite"/>
    </source>
</evidence>
<dbReference type="RefSeq" id="XP_016454207.1">
    <property type="nucleotide sequence ID" value="XM_016598721.1"/>
</dbReference>
<feature type="compositionally biased region" description="Basic and acidic residues" evidence="1">
    <location>
        <begin position="75"/>
        <end position="89"/>
    </location>
</feature>
<proteinExistence type="predicted"/>
<protein>
    <submittedName>
        <fullName evidence="3">Uncharacterized protein LOC107778464</fullName>
    </submittedName>
    <submittedName>
        <fullName evidence="3">Uncharacterized protein isoform X1</fullName>
    </submittedName>
</protein>
<feature type="region of interest" description="Disordered" evidence="1">
    <location>
        <begin position="59"/>
        <end position="89"/>
    </location>
</feature>
<reference evidence="2" key="1">
    <citation type="journal article" date="2014" name="Nat. Commun.">
        <title>The tobacco genome sequence and its comparison with those of tomato and potato.</title>
        <authorList>
            <person name="Sierro N."/>
            <person name="Battey J.N."/>
            <person name="Ouadi S."/>
            <person name="Bakaher N."/>
            <person name="Bovet L."/>
            <person name="Willig A."/>
            <person name="Goepfert S."/>
            <person name="Peitsch M.C."/>
            <person name="Ivanov N.V."/>
        </authorList>
    </citation>
    <scope>NUCLEOTIDE SEQUENCE [LARGE SCALE GENOMIC DNA]</scope>
</reference>
<gene>
    <name evidence="3" type="primary">LOC107778464</name>
</gene>
<dbReference type="GeneID" id="107778464"/>
<sequence>MESSKKQVGSSFSADIFDSTIESTQPSNSTGIFSSLFPPPSKVMGRKASASELLQSLEKQSSGCREWNKPPPADVTKDREGAGHCTSSKERESLFQNRVEPCPLSSSLFYGGQEDMYVKSSDAQKMVAHTCYKKEGGEYDSGGNNQYSASRGNWWEGSLYY</sequence>
<feature type="compositionally biased region" description="Polar residues" evidence="1">
    <location>
        <begin position="142"/>
        <end position="151"/>
    </location>
</feature>
<dbReference type="OMA" id="SLEPCHL"/>
<dbReference type="AlphaFoldDB" id="A0A1S3YQ81"/>
<feature type="region of interest" description="Disordered" evidence="1">
    <location>
        <begin position="136"/>
        <end position="161"/>
    </location>
</feature>
<dbReference type="OrthoDB" id="1733797at2759"/>
<reference evidence="3" key="2">
    <citation type="submission" date="2025-08" db="UniProtKB">
        <authorList>
            <consortium name="RefSeq"/>
        </authorList>
    </citation>
    <scope>IDENTIFICATION</scope>
    <source>
        <tissue evidence="3">Leaf</tissue>
    </source>
</reference>